<evidence type="ECO:0000313" key="2">
    <source>
        <dbReference type="EMBL" id="KAF0776037.1"/>
    </source>
</evidence>
<dbReference type="InterPro" id="IPR019734">
    <property type="entry name" value="TPR_rpt"/>
</dbReference>
<organism evidence="2 3">
    <name type="scientific">Aphanomyces astaci</name>
    <name type="common">Crayfish plague agent</name>
    <dbReference type="NCBI Taxonomy" id="112090"/>
    <lineage>
        <taxon>Eukaryota</taxon>
        <taxon>Sar</taxon>
        <taxon>Stramenopiles</taxon>
        <taxon>Oomycota</taxon>
        <taxon>Saprolegniomycetes</taxon>
        <taxon>Saprolegniales</taxon>
        <taxon>Verrucalvaceae</taxon>
        <taxon>Aphanomyces</taxon>
    </lineage>
</organism>
<evidence type="ECO:0000313" key="3">
    <source>
        <dbReference type="Proteomes" id="UP000469452"/>
    </source>
</evidence>
<dbReference type="SUPFAM" id="SSF48452">
    <property type="entry name" value="TPR-like"/>
    <property type="match status" value="2"/>
</dbReference>
<gene>
    <name evidence="2" type="ORF">AaE_000264</name>
</gene>
<dbReference type="AlphaFoldDB" id="A0A6A5AWA6"/>
<dbReference type="PANTHER" id="PTHR26312:SF87">
    <property type="entry name" value="TETRATRICOPEPTIDE REPEAT PROTEIN 5"/>
    <property type="match status" value="1"/>
</dbReference>
<evidence type="ECO:0008006" key="4">
    <source>
        <dbReference type="Google" id="ProtNLM"/>
    </source>
</evidence>
<dbReference type="Pfam" id="PF13181">
    <property type="entry name" value="TPR_8"/>
    <property type="match status" value="1"/>
</dbReference>
<evidence type="ECO:0000256" key="1">
    <source>
        <dbReference type="SAM" id="MobiDB-lite"/>
    </source>
</evidence>
<dbReference type="PANTHER" id="PTHR26312">
    <property type="entry name" value="TETRATRICOPEPTIDE REPEAT PROTEIN 5"/>
    <property type="match status" value="1"/>
</dbReference>
<protein>
    <recommendedName>
        <fullName evidence="4">SAP domain-containing protein</fullName>
    </recommendedName>
</protein>
<reference evidence="2 3" key="1">
    <citation type="submission" date="2019-06" db="EMBL/GenBank/DDBJ databases">
        <title>Genomics analysis of Aphanomyces spp. identifies a new class of oomycete effector associated with host adaptation.</title>
        <authorList>
            <person name="Gaulin E."/>
        </authorList>
    </citation>
    <scope>NUCLEOTIDE SEQUENCE [LARGE SCALE GENOMIC DNA]</scope>
    <source>
        <strain evidence="2 3">E</strain>
    </source>
</reference>
<feature type="region of interest" description="Disordered" evidence="1">
    <location>
        <begin position="303"/>
        <end position="325"/>
    </location>
</feature>
<proteinExistence type="predicted"/>
<feature type="region of interest" description="Disordered" evidence="1">
    <location>
        <begin position="102"/>
        <end position="181"/>
    </location>
</feature>
<name>A0A6A5AWA6_APHAT</name>
<dbReference type="Proteomes" id="UP000469452">
    <property type="component" value="Unassembled WGS sequence"/>
</dbReference>
<feature type="compositionally biased region" description="Low complexity" evidence="1">
    <location>
        <begin position="171"/>
        <end position="181"/>
    </location>
</feature>
<dbReference type="VEuPathDB" id="FungiDB:H257_01423"/>
<comment type="caution">
    <text evidence="2">The sequence shown here is derived from an EMBL/GenBank/DDBJ whole genome shotgun (WGS) entry which is preliminary data.</text>
</comment>
<sequence length="702" mass="77748">MNTTNLRDALTTLGISAATPGVRGDDRRAILLARYEEATGTTTSQVMGKAPSTNQSVAGADAMNMADLRRELEQVGISTNTLGLRGDERRAELFLRLQQHRTGGSGLAGSVPRGKASDAWQCSKPAQNQDNQVSPTTNDRSQPRVAPRSGKVADSTGDDEDQVGVSTSPMKRSQQQKSQASRIKAEIQSIQKARSSAIAAALGQDTVAFYTQKLLDIDHHKTEGGGTITGAAMDELLALETEMHEKLNAANDKELRVRELERVHPDHGVHVEHEKMQVLRGLQDDIARQGLQGFKDLVRIASQDDQPTPQHLSKPPPSPGKSAKAAHTRVNPLLGATMTTLDDLRRQTLPPAVLPATQRTFDPLEYRDRVATFHGASVAPTAPESQTRADKLGRKAFFLHVTIISFHRNDWGKIKGDFVQAEAAYTQAIDANPTHGVNLGHFALFLDHVVHRVDDAEEFYLRAIDATADNALHLSHYANFLQRVRGDTNRAEAYYVRCMADFPLHTHGTMVASNLGNYANFQRYAKDDLANAEATFVKALKVDPTHVNNLCTLTLNANVKLYCVWLYVTAQYASLLSEMGKLEHADAMYQKAMHMDKDNVTICGNYANLLVKRHKLSAAKELYLKAMALDRENLHAQQNYALFLRDHPSMRTGETRPYVTNVVVCDVITYLSRIKMHPRDRWVQLKQDTSLLVKASTAFRIK</sequence>
<dbReference type="InterPro" id="IPR011990">
    <property type="entry name" value="TPR-like_helical_dom_sf"/>
</dbReference>
<feature type="compositionally biased region" description="Polar residues" evidence="1">
    <location>
        <begin position="124"/>
        <end position="140"/>
    </location>
</feature>
<accession>A0A6A5AWA6</accession>
<dbReference type="EMBL" id="VJMI01000531">
    <property type="protein sequence ID" value="KAF0776037.1"/>
    <property type="molecule type" value="Genomic_DNA"/>
</dbReference>
<dbReference type="Gene3D" id="1.25.40.10">
    <property type="entry name" value="Tetratricopeptide repeat domain"/>
    <property type="match status" value="2"/>
</dbReference>